<evidence type="ECO:0000256" key="2">
    <source>
        <dbReference type="ARBA" id="ARBA00022792"/>
    </source>
</evidence>
<evidence type="ECO:0000313" key="7">
    <source>
        <dbReference type="EMBL" id="KAB0403221.1"/>
    </source>
</evidence>
<dbReference type="PANTHER" id="PTHR11504:SF4">
    <property type="entry name" value="CYTOCHROME C OXIDASE SUBUNIT 6A1, MITOCHONDRIAL"/>
    <property type="match status" value="1"/>
</dbReference>
<evidence type="ECO:0000256" key="3">
    <source>
        <dbReference type="ARBA" id="ARBA00022946"/>
    </source>
</evidence>
<evidence type="ECO:0000313" key="8">
    <source>
        <dbReference type="Proteomes" id="UP000437017"/>
    </source>
</evidence>
<dbReference type="EMBL" id="SGJD01000844">
    <property type="protein sequence ID" value="KAB0403221.1"/>
    <property type="molecule type" value="Genomic_DNA"/>
</dbReference>
<keyword evidence="4" id="KW-0496">Mitochondrion</keyword>
<comment type="caution">
    <text evidence="7">The sequence shown here is derived from an EMBL/GenBank/DDBJ whole genome shotgun (WGS) entry which is preliminary data.</text>
</comment>
<keyword evidence="3" id="KW-0809">Transit peptide</keyword>
<name>A0A6A1QAS8_BALPH</name>
<dbReference type="Gene3D" id="4.10.95.10">
    <property type="entry name" value="Cytochrome c oxidase, subunit VIa"/>
    <property type="match status" value="1"/>
</dbReference>
<dbReference type="GO" id="GO:0030234">
    <property type="term" value="F:enzyme regulator activity"/>
    <property type="evidence" value="ECO:0007669"/>
    <property type="project" value="TreeGrafter"/>
</dbReference>
<evidence type="ECO:0000256" key="5">
    <source>
        <dbReference type="ARBA" id="ARBA00023136"/>
    </source>
</evidence>
<dbReference type="GO" id="GO:0006123">
    <property type="term" value="P:mitochondrial electron transport, cytochrome c to oxygen"/>
    <property type="evidence" value="ECO:0007669"/>
    <property type="project" value="TreeGrafter"/>
</dbReference>
<dbReference type="OrthoDB" id="5947505at2759"/>
<dbReference type="Pfam" id="PF02046">
    <property type="entry name" value="COX6A"/>
    <property type="match status" value="1"/>
</dbReference>
<dbReference type="InterPro" id="IPR036418">
    <property type="entry name" value="Cyt_c_oxidase_su6a_sf"/>
</dbReference>
<proteinExistence type="inferred from homology"/>
<evidence type="ECO:0000256" key="1">
    <source>
        <dbReference type="ARBA" id="ARBA00004273"/>
    </source>
</evidence>
<keyword evidence="2" id="KW-0999">Mitochondrion inner membrane</keyword>
<protein>
    <submittedName>
        <fullName evidence="7">Uncharacterized protein</fullName>
    </submittedName>
</protein>
<comment type="subcellular location">
    <subcellularLocation>
        <location evidence="1">Mitochondrion inner membrane</location>
    </subcellularLocation>
</comment>
<organism evidence="7 8">
    <name type="scientific">Balaenoptera physalus</name>
    <name type="common">Fin whale</name>
    <name type="synonym">Balaena physalus</name>
    <dbReference type="NCBI Taxonomy" id="9770"/>
    <lineage>
        <taxon>Eukaryota</taxon>
        <taxon>Metazoa</taxon>
        <taxon>Chordata</taxon>
        <taxon>Craniata</taxon>
        <taxon>Vertebrata</taxon>
        <taxon>Euteleostomi</taxon>
        <taxon>Mammalia</taxon>
        <taxon>Eutheria</taxon>
        <taxon>Laurasiatheria</taxon>
        <taxon>Artiodactyla</taxon>
        <taxon>Whippomorpha</taxon>
        <taxon>Cetacea</taxon>
        <taxon>Mysticeti</taxon>
        <taxon>Balaenopteridae</taxon>
        <taxon>Balaenoptera</taxon>
    </lineage>
</organism>
<dbReference type="PANTHER" id="PTHR11504">
    <property type="entry name" value="CYTOCHROME C OXIDASE POLYPEPTIDE VIA"/>
    <property type="match status" value="1"/>
</dbReference>
<dbReference type="GO" id="GO:0005743">
    <property type="term" value="C:mitochondrial inner membrane"/>
    <property type="evidence" value="ECO:0007669"/>
    <property type="project" value="UniProtKB-SubCell"/>
</dbReference>
<keyword evidence="5" id="KW-0472">Membrane</keyword>
<comment type="similarity">
    <text evidence="6">Belongs to the cytochrome c oxidase subunit 6A family.</text>
</comment>
<gene>
    <name evidence="7" type="ORF">E2I00_001053</name>
</gene>
<dbReference type="Proteomes" id="UP000437017">
    <property type="component" value="Unassembled WGS sequence"/>
</dbReference>
<dbReference type="InterPro" id="IPR001349">
    <property type="entry name" value="Cyt_c_oxidase_su6a"/>
</dbReference>
<reference evidence="7 8" key="1">
    <citation type="journal article" date="2019" name="PLoS ONE">
        <title>Genomic analyses reveal an absence of contemporary introgressive admixture between fin whales and blue whales, despite known hybrids.</title>
        <authorList>
            <person name="Westbury M.V."/>
            <person name="Petersen B."/>
            <person name="Lorenzen E.D."/>
        </authorList>
    </citation>
    <scope>NUCLEOTIDE SEQUENCE [LARGE SCALE GENOMIC DNA]</scope>
    <source>
        <strain evidence="7">FinWhale-01</strain>
    </source>
</reference>
<accession>A0A6A1QAS8</accession>
<dbReference type="SUPFAM" id="SSF81411">
    <property type="entry name" value="Mitochondrial cytochrome c oxidase subunit VIa"/>
    <property type="match status" value="1"/>
</dbReference>
<evidence type="ECO:0000256" key="4">
    <source>
        <dbReference type="ARBA" id="ARBA00023128"/>
    </source>
</evidence>
<keyword evidence="8" id="KW-1185">Reference proteome</keyword>
<dbReference type="AlphaFoldDB" id="A0A6A1QAS8"/>
<evidence type="ECO:0000256" key="6">
    <source>
        <dbReference type="RuleBase" id="RU004396"/>
    </source>
</evidence>
<feature type="non-terminal residue" evidence="7">
    <location>
        <position position="1"/>
    </location>
</feature>
<sequence length="172" mass="19382">PNAGLFDVNPFLLPLCTLQKTGIDQQINNCLTNGAQRSDTQLLQSLKKTVGQQLGKDYFKGKYRSWSKMAAAAGVRFVALPGVAVSLLNVFLKSHHEEEERPEFVAYPYIRIRSKPFPWGDGNHTLSITLMKTNKENLDHYTVKTTALVWTITLHTWTRKLYGTLSSPSCIQ</sequence>